<organism evidence="1 2">
    <name type="scientific">Persicirhabdus sediminis</name>
    <dbReference type="NCBI Taxonomy" id="454144"/>
    <lineage>
        <taxon>Bacteria</taxon>
        <taxon>Pseudomonadati</taxon>
        <taxon>Verrucomicrobiota</taxon>
        <taxon>Verrucomicrobiia</taxon>
        <taxon>Verrucomicrobiales</taxon>
        <taxon>Verrucomicrobiaceae</taxon>
        <taxon>Persicirhabdus</taxon>
    </lineage>
</organism>
<gene>
    <name evidence="1" type="ORF">JIN82_02580</name>
</gene>
<dbReference type="EMBL" id="JAENIM010000014">
    <property type="protein sequence ID" value="MBK1790037.1"/>
    <property type="molecule type" value="Genomic_DNA"/>
</dbReference>
<reference evidence="1" key="1">
    <citation type="submission" date="2021-01" db="EMBL/GenBank/DDBJ databases">
        <title>Modified the classification status of verrucomicrobia.</title>
        <authorList>
            <person name="Feng X."/>
        </authorList>
    </citation>
    <scope>NUCLEOTIDE SEQUENCE</scope>
    <source>
        <strain evidence="1">_KCTC 22039</strain>
    </source>
</reference>
<sequence>MNRVFGNYEVTLRDEPTYARHSSDNPRDYIHEYCRSDKYQHVSAHGINVVEGEEPLGSAVLLGVGGATGINEHSLAFDGNSLYVASGDALYSLSLPTLEMNWCEKVDFATCFGVFWLQGRNCLLTWGELEIGCYSIGGTKLWSTSGPDIFTEGLELQESIAKVTDFNGEVFEINLNNGEISRANT</sequence>
<protein>
    <submittedName>
        <fullName evidence="1">Uncharacterized protein</fullName>
    </submittedName>
</protein>
<evidence type="ECO:0000313" key="2">
    <source>
        <dbReference type="Proteomes" id="UP000624703"/>
    </source>
</evidence>
<dbReference type="Proteomes" id="UP000624703">
    <property type="component" value="Unassembled WGS sequence"/>
</dbReference>
<keyword evidence="2" id="KW-1185">Reference proteome</keyword>
<evidence type="ECO:0000313" key="1">
    <source>
        <dbReference type="EMBL" id="MBK1790037.1"/>
    </source>
</evidence>
<name>A0A8J7MAT9_9BACT</name>
<proteinExistence type="predicted"/>
<dbReference type="AlphaFoldDB" id="A0A8J7MAT9"/>
<dbReference type="RefSeq" id="WP_200310080.1">
    <property type="nucleotide sequence ID" value="NZ_JAENIM010000014.1"/>
</dbReference>
<comment type="caution">
    <text evidence="1">The sequence shown here is derived from an EMBL/GenBank/DDBJ whole genome shotgun (WGS) entry which is preliminary data.</text>
</comment>
<accession>A0A8J7MAT9</accession>